<accession>A0A6D2II01</accession>
<evidence type="ECO:0000259" key="1">
    <source>
        <dbReference type="Pfam" id="PF03478"/>
    </source>
</evidence>
<dbReference type="EMBL" id="CACVBM020001052">
    <property type="protein sequence ID" value="CAA7027220.1"/>
    <property type="molecule type" value="Genomic_DNA"/>
</dbReference>
<dbReference type="Pfam" id="PF03478">
    <property type="entry name" value="Beta-prop_KIB1-4"/>
    <property type="match status" value="1"/>
</dbReference>
<keyword evidence="4" id="KW-1185">Reference proteome</keyword>
<protein>
    <recommendedName>
        <fullName evidence="1">KIB1-4 beta-propeller domain-containing protein</fullName>
    </recommendedName>
</protein>
<dbReference type="OrthoDB" id="668187at2759"/>
<gene>
    <name evidence="2" type="ORF">MERR_LOCUS13453</name>
    <name evidence="3" type="ORF">MERR_LOCUS14455</name>
</gene>
<feature type="domain" description="KIB1-4 beta-propeller" evidence="1">
    <location>
        <begin position="12"/>
        <end position="120"/>
    </location>
</feature>
<reference evidence="3 4" key="1">
    <citation type="submission" date="2020-01" db="EMBL/GenBank/DDBJ databases">
        <authorList>
            <person name="Mishra B."/>
        </authorList>
    </citation>
    <scope>NUCLEOTIDE SEQUENCE [LARGE SCALE GENOMIC DNA]</scope>
</reference>
<evidence type="ECO:0000313" key="2">
    <source>
        <dbReference type="EMBL" id="CAA7026218.1"/>
    </source>
</evidence>
<dbReference type="AlphaFoldDB" id="A0A6D2II01"/>
<organism evidence="3 4">
    <name type="scientific">Microthlaspi erraticum</name>
    <dbReference type="NCBI Taxonomy" id="1685480"/>
    <lineage>
        <taxon>Eukaryota</taxon>
        <taxon>Viridiplantae</taxon>
        <taxon>Streptophyta</taxon>
        <taxon>Embryophyta</taxon>
        <taxon>Tracheophyta</taxon>
        <taxon>Spermatophyta</taxon>
        <taxon>Magnoliopsida</taxon>
        <taxon>eudicotyledons</taxon>
        <taxon>Gunneridae</taxon>
        <taxon>Pentapetalae</taxon>
        <taxon>rosids</taxon>
        <taxon>malvids</taxon>
        <taxon>Brassicales</taxon>
        <taxon>Brassicaceae</taxon>
        <taxon>Coluteocarpeae</taxon>
        <taxon>Microthlaspi</taxon>
    </lineage>
</organism>
<dbReference type="EMBL" id="CACVBM020001051">
    <property type="protein sequence ID" value="CAA7026218.1"/>
    <property type="molecule type" value="Genomic_DNA"/>
</dbReference>
<name>A0A6D2II01_9BRAS</name>
<proteinExistence type="predicted"/>
<dbReference type="InterPro" id="IPR005174">
    <property type="entry name" value="KIB1-4_b-propeller"/>
</dbReference>
<sequence length="156" mass="17807">MFRQMIFRDLPELQPSEYQLLASGSREEHWVQSSSSGESFFVQWYSYVSPPQLGKKREPVFMVYREEETTENSYMCYTEDIGDLCIFLSESHPFCVEASSCPGLEPNSIYLISHEDFAVYSLATKTCRGLKPPKIGPAGGEIQTPFLPYWIPPLSV</sequence>
<evidence type="ECO:0000313" key="3">
    <source>
        <dbReference type="EMBL" id="CAA7027220.1"/>
    </source>
</evidence>
<dbReference type="Proteomes" id="UP000467841">
    <property type="component" value="Unassembled WGS sequence"/>
</dbReference>
<evidence type="ECO:0000313" key="4">
    <source>
        <dbReference type="Proteomes" id="UP000467841"/>
    </source>
</evidence>